<dbReference type="Proteomes" id="UP000232003">
    <property type="component" value="Chromosome"/>
</dbReference>
<name>A0A2K8SUB8_9NOSO</name>
<accession>A0A2K8SUB8</accession>
<dbReference type="KEGG" id="nfl:COO91_05052"/>
<proteinExistence type="predicted"/>
<gene>
    <name evidence="1" type="ORF">COO91_05052</name>
</gene>
<organism evidence="1 2">
    <name type="scientific">Nostoc flagelliforme CCNUN1</name>
    <dbReference type="NCBI Taxonomy" id="2038116"/>
    <lineage>
        <taxon>Bacteria</taxon>
        <taxon>Bacillati</taxon>
        <taxon>Cyanobacteriota</taxon>
        <taxon>Cyanophyceae</taxon>
        <taxon>Nostocales</taxon>
        <taxon>Nostocaceae</taxon>
        <taxon>Nostoc</taxon>
    </lineage>
</organism>
<keyword evidence="2" id="KW-1185">Reference proteome</keyword>
<dbReference type="AlphaFoldDB" id="A0A2K8SUB8"/>
<evidence type="ECO:0000313" key="1">
    <source>
        <dbReference type="EMBL" id="AUB39064.1"/>
    </source>
</evidence>
<protein>
    <submittedName>
        <fullName evidence="1">Uncharacterized protein</fullName>
    </submittedName>
</protein>
<evidence type="ECO:0000313" key="2">
    <source>
        <dbReference type="Proteomes" id="UP000232003"/>
    </source>
</evidence>
<dbReference type="RefSeq" id="WP_157816571.1">
    <property type="nucleotide sequence ID" value="NZ_CAWNNC010000001.1"/>
</dbReference>
<sequence length="46" mass="5192">MVSQLYKQNDSSFAEYSNSCWFVDFALLDINIADITGSVKNVSEIK</sequence>
<dbReference type="OrthoDB" id="177951at1117"/>
<dbReference type="EMBL" id="CP024785">
    <property type="protein sequence ID" value="AUB39064.1"/>
    <property type="molecule type" value="Genomic_DNA"/>
</dbReference>
<reference evidence="1 2" key="1">
    <citation type="submission" date="2017-11" db="EMBL/GenBank/DDBJ databases">
        <title>Complete genome of a free-living desiccation-tolerant cyanobacterium and its photosynthetic adaptation to extreme terrestrial habitat.</title>
        <authorList>
            <person name="Shang J."/>
        </authorList>
    </citation>
    <scope>NUCLEOTIDE SEQUENCE [LARGE SCALE GENOMIC DNA]</scope>
    <source>
        <strain evidence="1 2">CCNUN1</strain>
    </source>
</reference>